<dbReference type="AlphaFoldDB" id="B3PMS8"/>
<dbReference type="PANTHER" id="PTHR30589">
    <property type="entry name" value="PROLIPOPROTEIN DIACYLGLYCERYL TRANSFERASE"/>
    <property type="match status" value="1"/>
</dbReference>
<keyword evidence="4 7" id="KW-0812">Transmembrane</keyword>
<dbReference type="PANTHER" id="PTHR30589:SF0">
    <property type="entry name" value="PHOSPHATIDYLGLYCEROL--PROLIPOPROTEIN DIACYLGLYCERYL TRANSFERASE"/>
    <property type="match status" value="1"/>
</dbReference>
<keyword evidence="2 7" id="KW-1003">Cell membrane</keyword>
<feature type="transmembrane region" description="Helical" evidence="7">
    <location>
        <begin position="235"/>
        <end position="257"/>
    </location>
</feature>
<dbReference type="EMBL" id="CP001047">
    <property type="protein sequence ID" value="ACF07330.1"/>
    <property type="molecule type" value="Genomic_DNA"/>
</dbReference>
<dbReference type="HAMAP" id="MF_01147">
    <property type="entry name" value="Lgt"/>
    <property type="match status" value="1"/>
</dbReference>
<accession>B3PMS8</accession>
<gene>
    <name evidence="7 8" type="primary">lgt</name>
    <name evidence="8" type="ordered locus">MARTH_orf511</name>
</gene>
<dbReference type="Proteomes" id="UP000008812">
    <property type="component" value="Chromosome"/>
</dbReference>
<evidence type="ECO:0000256" key="1">
    <source>
        <dbReference type="ARBA" id="ARBA00007150"/>
    </source>
</evidence>
<comment type="function">
    <text evidence="7">Catalyzes the transfer of the diacylglyceryl group from phosphatidylglycerol to the sulfhydryl group of the N-terminal cysteine of a prolipoprotein, the first step in the formation of mature lipoproteins.</text>
</comment>
<organism evidence="8 9">
    <name type="scientific">Metamycoplasma arthritidis (strain 158L3-1)</name>
    <name type="common">Mycoplasma arthritidis</name>
    <dbReference type="NCBI Taxonomy" id="243272"/>
    <lineage>
        <taxon>Bacteria</taxon>
        <taxon>Bacillati</taxon>
        <taxon>Mycoplasmatota</taxon>
        <taxon>Mycoplasmoidales</taxon>
        <taxon>Metamycoplasmataceae</taxon>
        <taxon>Metamycoplasma</taxon>
    </lineage>
</organism>
<dbReference type="STRING" id="243272.MARTH_orf511"/>
<protein>
    <recommendedName>
        <fullName evidence="7">Phosphatidylglycerol--prolipoprotein diacylglyceryl transferase</fullName>
        <ecNumber evidence="7">2.5.1.145</ecNumber>
    </recommendedName>
</protein>
<dbReference type="PROSITE" id="PS01311">
    <property type="entry name" value="LGT"/>
    <property type="match status" value="1"/>
</dbReference>
<evidence type="ECO:0000256" key="4">
    <source>
        <dbReference type="ARBA" id="ARBA00022692"/>
    </source>
</evidence>
<proteinExistence type="inferred from homology"/>
<dbReference type="UniPathway" id="UPA00664"/>
<dbReference type="InterPro" id="IPR001640">
    <property type="entry name" value="Lgt"/>
</dbReference>
<feature type="binding site" evidence="7">
    <location>
        <position position="138"/>
    </location>
    <ligand>
        <name>a 1,2-diacyl-sn-glycero-3-phospho-(1'-sn-glycerol)</name>
        <dbReference type="ChEBI" id="CHEBI:64716"/>
    </ligand>
</feature>
<dbReference type="Pfam" id="PF01790">
    <property type="entry name" value="LGT"/>
    <property type="match status" value="1"/>
</dbReference>
<comment type="subcellular location">
    <subcellularLocation>
        <location evidence="7">Cell membrane</location>
        <topology evidence="7">Multi-pass membrane protein</topology>
    </subcellularLocation>
</comment>
<evidence type="ECO:0000256" key="6">
    <source>
        <dbReference type="ARBA" id="ARBA00023136"/>
    </source>
</evidence>
<feature type="transmembrane region" description="Helical" evidence="7">
    <location>
        <begin position="16"/>
        <end position="38"/>
    </location>
</feature>
<feature type="transmembrane region" description="Helical" evidence="7">
    <location>
        <begin position="89"/>
        <end position="110"/>
    </location>
</feature>
<keyword evidence="3 7" id="KW-0808">Transferase</keyword>
<evidence type="ECO:0000313" key="9">
    <source>
        <dbReference type="Proteomes" id="UP000008812"/>
    </source>
</evidence>
<dbReference type="KEGG" id="mat:MARTH_orf511"/>
<dbReference type="NCBIfam" id="TIGR00544">
    <property type="entry name" value="lgt"/>
    <property type="match status" value="1"/>
</dbReference>
<keyword evidence="8" id="KW-0449">Lipoprotein</keyword>
<evidence type="ECO:0000256" key="5">
    <source>
        <dbReference type="ARBA" id="ARBA00022989"/>
    </source>
</evidence>
<feature type="transmembrane region" description="Helical" evidence="7">
    <location>
        <begin position="50"/>
        <end position="69"/>
    </location>
</feature>
<feature type="transmembrane region" description="Helical" evidence="7">
    <location>
        <begin position="178"/>
        <end position="202"/>
    </location>
</feature>
<dbReference type="RefSeq" id="WP_012498287.1">
    <property type="nucleotide sequence ID" value="NC_011025.1"/>
</dbReference>
<evidence type="ECO:0000313" key="8">
    <source>
        <dbReference type="EMBL" id="ACF07330.1"/>
    </source>
</evidence>
<dbReference type="HOGENOM" id="CLU_013386_0_2_14"/>
<comment type="catalytic activity">
    <reaction evidence="7">
        <text>L-cysteinyl-[prolipoprotein] + a 1,2-diacyl-sn-glycero-3-phospho-(1'-sn-glycerol) = an S-1,2-diacyl-sn-glyceryl-L-cysteinyl-[prolipoprotein] + sn-glycerol 1-phosphate + H(+)</text>
        <dbReference type="Rhea" id="RHEA:56712"/>
        <dbReference type="Rhea" id="RHEA-COMP:14679"/>
        <dbReference type="Rhea" id="RHEA-COMP:14680"/>
        <dbReference type="ChEBI" id="CHEBI:15378"/>
        <dbReference type="ChEBI" id="CHEBI:29950"/>
        <dbReference type="ChEBI" id="CHEBI:57685"/>
        <dbReference type="ChEBI" id="CHEBI:64716"/>
        <dbReference type="ChEBI" id="CHEBI:140658"/>
        <dbReference type="EC" id="2.5.1.145"/>
    </reaction>
</comment>
<comment type="similarity">
    <text evidence="1 7">Belongs to the Lgt family.</text>
</comment>
<reference evidence="8 9" key="1">
    <citation type="journal article" date="2008" name="Infect. Immun.">
        <title>Genome of Mycoplasma arthritidis.</title>
        <authorList>
            <person name="Dybvig K."/>
            <person name="Zuhua C."/>
            <person name="Lao P."/>
            <person name="Jordan D.S."/>
            <person name="French C.T."/>
            <person name="Tu A.H."/>
            <person name="Loraine A.E."/>
        </authorList>
    </citation>
    <scope>NUCLEOTIDE SEQUENCE [LARGE SCALE GENOMIC DNA]</scope>
    <source>
        <strain evidence="8 9">158L3-1</strain>
    </source>
</reference>
<evidence type="ECO:0000256" key="2">
    <source>
        <dbReference type="ARBA" id="ARBA00022475"/>
    </source>
</evidence>
<sequence length="319" mass="36668">MKPTDFSGVALKVGPFNVYSLCIMLGMIASIFTIWFFWRREKYPFEKLAILIFIALPTAMAGARLFFLLEQSSVGNWSVWKKFYAIWEGGLSIQGGVITAALCCISYITFSKSANKIDIKKAFSIIIPAVLIGQAIGRWGNFANHEVYGGVMSEDSLAFRILPDLIRKHMYIGGKYRLPLFLYESIANLVAYVIICWVLNYWNWLRPGTTGGIYLVYYGILRTGMEPLREESFKFYTVLSVSYIILGLFLILMFEFINKLNYNVYKIPVYKNEKLANIFYFLVYEPKYREMRHGAALRTRPTSLQSNNSENDTPIMEAK</sequence>
<evidence type="ECO:0000256" key="3">
    <source>
        <dbReference type="ARBA" id="ARBA00022679"/>
    </source>
</evidence>
<dbReference type="EC" id="2.5.1.145" evidence="7"/>
<evidence type="ECO:0000256" key="7">
    <source>
        <dbReference type="HAMAP-Rule" id="MF_01147"/>
    </source>
</evidence>
<dbReference type="GO" id="GO:0005886">
    <property type="term" value="C:plasma membrane"/>
    <property type="evidence" value="ECO:0007669"/>
    <property type="project" value="UniProtKB-SubCell"/>
</dbReference>
<comment type="pathway">
    <text evidence="7">Protein modification; lipoprotein biosynthesis (diacylglyceryl transfer).</text>
</comment>
<keyword evidence="9" id="KW-1185">Reference proteome</keyword>
<keyword evidence="6 7" id="KW-0472">Membrane</keyword>
<keyword evidence="5 7" id="KW-1133">Transmembrane helix</keyword>
<dbReference type="eggNOG" id="COG0682">
    <property type="taxonomic scope" value="Bacteria"/>
</dbReference>
<dbReference type="GO" id="GO:0008961">
    <property type="term" value="F:phosphatidylglycerol-prolipoprotein diacylglyceryl transferase activity"/>
    <property type="evidence" value="ECO:0007669"/>
    <property type="project" value="UniProtKB-UniRule"/>
</dbReference>
<name>B3PMS8_META1</name>
<dbReference type="GO" id="GO:0042158">
    <property type="term" value="P:lipoprotein biosynthetic process"/>
    <property type="evidence" value="ECO:0007669"/>
    <property type="project" value="UniProtKB-UniRule"/>
</dbReference>